<dbReference type="EnsemblPlants" id="KQL29948">
    <property type="protein sequence ID" value="KQL29948"/>
    <property type="gene ID" value="SETIT_018928mg"/>
</dbReference>
<reference evidence="2" key="1">
    <citation type="journal article" date="2012" name="Nat. Biotechnol.">
        <title>Reference genome sequence of the model plant Setaria.</title>
        <authorList>
            <person name="Bennetzen J.L."/>
            <person name="Schmutz J."/>
            <person name="Wang H."/>
            <person name="Percifield R."/>
            <person name="Hawkins J."/>
            <person name="Pontaroli A.C."/>
            <person name="Estep M."/>
            <person name="Feng L."/>
            <person name="Vaughn J.N."/>
            <person name="Grimwood J."/>
            <person name="Jenkins J."/>
            <person name="Barry K."/>
            <person name="Lindquist E."/>
            <person name="Hellsten U."/>
            <person name="Deshpande S."/>
            <person name="Wang X."/>
            <person name="Wu X."/>
            <person name="Mitros T."/>
            <person name="Triplett J."/>
            <person name="Yang X."/>
            <person name="Ye C.Y."/>
            <person name="Mauro-Herrera M."/>
            <person name="Wang L."/>
            <person name="Li P."/>
            <person name="Sharma M."/>
            <person name="Sharma R."/>
            <person name="Ronald P.C."/>
            <person name="Panaud O."/>
            <person name="Kellogg E.A."/>
            <person name="Brutnell T.P."/>
            <person name="Doust A.N."/>
            <person name="Tuskan G.A."/>
            <person name="Rokhsar D."/>
            <person name="Devos K.M."/>
        </authorList>
    </citation>
    <scope>NUCLEOTIDE SEQUENCE [LARGE SCALE GENOMIC DNA]</scope>
    <source>
        <strain evidence="2">cv. Yugu1</strain>
    </source>
</reference>
<protein>
    <submittedName>
        <fullName evidence="1">Uncharacterized protein</fullName>
    </submittedName>
</protein>
<evidence type="ECO:0000313" key="2">
    <source>
        <dbReference type="Proteomes" id="UP000004995"/>
    </source>
</evidence>
<dbReference type="Proteomes" id="UP000004995">
    <property type="component" value="Unassembled WGS sequence"/>
</dbReference>
<keyword evidence="2" id="KW-1185">Reference proteome</keyword>
<organism evidence="1 2">
    <name type="scientific">Setaria italica</name>
    <name type="common">Foxtail millet</name>
    <name type="synonym">Panicum italicum</name>
    <dbReference type="NCBI Taxonomy" id="4555"/>
    <lineage>
        <taxon>Eukaryota</taxon>
        <taxon>Viridiplantae</taxon>
        <taxon>Streptophyta</taxon>
        <taxon>Embryophyta</taxon>
        <taxon>Tracheophyta</taxon>
        <taxon>Spermatophyta</taxon>
        <taxon>Magnoliopsida</taxon>
        <taxon>Liliopsida</taxon>
        <taxon>Poales</taxon>
        <taxon>Poaceae</taxon>
        <taxon>PACMAD clade</taxon>
        <taxon>Panicoideae</taxon>
        <taxon>Panicodae</taxon>
        <taxon>Paniceae</taxon>
        <taxon>Cenchrinae</taxon>
        <taxon>Setaria</taxon>
    </lineage>
</organism>
<evidence type="ECO:0000313" key="1">
    <source>
        <dbReference type="EnsemblPlants" id="KQL29948"/>
    </source>
</evidence>
<accession>K3YXD2</accession>
<sequence>MFRFVHIKDYFAVHYLQHSTHAKSRCSVDWLFSHHTAFNAQSQSWNDPLILFIQQCRRKPAVKFNTTGKSEM</sequence>
<dbReference type="EMBL" id="AGNK02000377">
    <property type="status" value="NOT_ANNOTATED_CDS"/>
    <property type="molecule type" value="Genomic_DNA"/>
</dbReference>
<dbReference type="HOGENOM" id="CLU_2727000_0_0_1"/>
<name>K3YXD2_SETIT</name>
<proteinExistence type="predicted"/>
<dbReference type="InParanoid" id="K3YXD2"/>
<dbReference type="AlphaFoldDB" id="K3YXD2"/>
<dbReference type="Gramene" id="KQL29948">
    <property type="protein sequence ID" value="KQL29948"/>
    <property type="gene ID" value="SETIT_018928mg"/>
</dbReference>
<reference evidence="1" key="2">
    <citation type="submission" date="2018-08" db="UniProtKB">
        <authorList>
            <consortium name="EnsemblPlants"/>
        </authorList>
    </citation>
    <scope>IDENTIFICATION</scope>
    <source>
        <strain evidence="1">Yugu1</strain>
    </source>
</reference>